<gene>
    <name evidence="3" type="ORF">GCM10011511_01390</name>
</gene>
<reference evidence="3" key="1">
    <citation type="journal article" date="2014" name="Int. J. Syst. Evol. Microbiol.">
        <title>Complete genome sequence of Corynebacterium casei LMG S-19264T (=DSM 44701T), isolated from a smear-ripened cheese.</title>
        <authorList>
            <consortium name="US DOE Joint Genome Institute (JGI-PGF)"/>
            <person name="Walter F."/>
            <person name="Albersmeier A."/>
            <person name="Kalinowski J."/>
            <person name="Ruckert C."/>
        </authorList>
    </citation>
    <scope>NUCLEOTIDE SEQUENCE</scope>
    <source>
        <strain evidence="3">CGMCC 1.15448</strain>
    </source>
</reference>
<dbReference type="RefSeq" id="WP_188927514.1">
    <property type="nucleotide sequence ID" value="NZ_BMJC01000001.1"/>
</dbReference>
<organism evidence="3 4">
    <name type="scientific">Puia dinghuensis</name>
    <dbReference type="NCBI Taxonomy" id="1792502"/>
    <lineage>
        <taxon>Bacteria</taxon>
        <taxon>Pseudomonadati</taxon>
        <taxon>Bacteroidota</taxon>
        <taxon>Chitinophagia</taxon>
        <taxon>Chitinophagales</taxon>
        <taxon>Chitinophagaceae</taxon>
        <taxon>Puia</taxon>
    </lineage>
</organism>
<dbReference type="AlphaFoldDB" id="A0A8J2U6R6"/>
<evidence type="ECO:0000259" key="2">
    <source>
        <dbReference type="Pfam" id="PF03432"/>
    </source>
</evidence>
<dbReference type="InterPro" id="IPR005094">
    <property type="entry name" value="Endonuclease_MobA/VirD2"/>
</dbReference>
<dbReference type="Proteomes" id="UP000607559">
    <property type="component" value="Unassembled WGS sequence"/>
</dbReference>
<dbReference type="EMBL" id="BMJC01000001">
    <property type="protein sequence ID" value="GGA82145.1"/>
    <property type="molecule type" value="Genomic_DNA"/>
</dbReference>
<sequence>MVARINTVRSIAKPLAYNEEKVAQGKAECIHTGNFLQSKERLTYDDKLRRFQRLNELNGRSQVKMFHATLNFSPKETLFNKELADIADRYMQGLKMENQPYLVYRHHDANHPHIHIVSSLIRPDGSRVNTHRMGVDLSKPTCKAIEAEFSLIPSRRRQNTNAPIPESTQRLDPASSEPVSEAVNRVVATVMKHYHFTDLAEYNAILRGYNVTAETGGPGSKTRRYNGLYYVALDDHGNRFSPPIMASQLPCRPTQSKLDKKYAESWSQREKHCVTIKSRLDWTLDQEHPSLPSLVSRLQRDGIEIVRPPTNGRNPHDQIFIDHQTRTAVTGIHLGQQYTTAAFNAAIASRQRPAKQKRQQEKLHQDTGFSANVPQVLSAVLHTQPAVPDQFGQDQHLGHRHKH</sequence>
<evidence type="ECO:0000313" key="4">
    <source>
        <dbReference type="Proteomes" id="UP000607559"/>
    </source>
</evidence>
<reference evidence="3" key="2">
    <citation type="submission" date="2020-09" db="EMBL/GenBank/DDBJ databases">
        <authorList>
            <person name="Sun Q."/>
            <person name="Zhou Y."/>
        </authorList>
    </citation>
    <scope>NUCLEOTIDE SEQUENCE</scope>
    <source>
        <strain evidence="3">CGMCC 1.15448</strain>
    </source>
</reference>
<accession>A0A8J2U6R6</accession>
<dbReference type="Pfam" id="PF03432">
    <property type="entry name" value="Relaxase"/>
    <property type="match status" value="1"/>
</dbReference>
<evidence type="ECO:0000256" key="1">
    <source>
        <dbReference type="SAM" id="MobiDB-lite"/>
    </source>
</evidence>
<protein>
    <submittedName>
        <fullName evidence="3">Mobilization protein</fullName>
    </submittedName>
</protein>
<keyword evidence="4" id="KW-1185">Reference proteome</keyword>
<feature type="domain" description="MobA/VirD2-like nuclease" evidence="2">
    <location>
        <begin position="17"/>
        <end position="151"/>
    </location>
</feature>
<feature type="region of interest" description="Disordered" evidence="1">
    <location>
        <begin position="154"/>
        <end position="177"/>
    </location>
</feature>
<name>A0A8J2U6R6_9BACT</name>
<feature type="compositionally biased region" description="Polar residues" evidence="1">
    <location>
        <begin position="159"/>
        <end position="170"/>
    </location>
</feature>
<comment type="caution">
    <text evidence="3">The sequence shown here is derived from an EMBL/GenBank/DDBJ whole genome shotgun (WGS) entry which is preliminary data.</text>
</comment>
<proteinExistence type="predicted"/>
<evidence type="ECO:0000313" key="3">
    <source>
        <dbReference type="EMBL" id="GGA82145.1"/>
    </source>
</evidence>